<dbReference type="Proteomes" id="UP001597282">
    <property type="component" value="Unassembled WGS sequence"/>
</dbReference>
<comment type="caution">
    <text evidence="1">The sequence shown here is derived from an EMBL/GenBank/DDBJ whole genome shotgun (WGS) entry which is preliminary data.</text>
</comment>
<evidence type="ECO:0000313" key="2">
    <source>
        <dbReference type="Proteomes" id="UP001597282"/>
    </source>
</evidence>
<name>A0ABW4C8H5_9BACL</name>
<reference evidence="2" key="1">
    <citation type="journal article" date="2019" name="Int. J. Syst. Evol. Microbiol.">
        <title>The Global Catalogue of Microorganisms (GCM) 10K type strain sequencing project: providing services to taxonomists for standard genome sequencing and annotation.</title>
        <authorList>
            <consortium name="The Broad Institute Genomics Platform"/>
            <consortium name="The Broad Institute Genome Sequencing Center for Infectious Disease"/>
            <person name="Wu L."/>
            <person name="Ma J."/>
        </authorList>
    </citation>
    <scope>NUCLEOTIDE SEQUENCE [LARGE SCALE GENOMIC DNA]</scope>
    <source>
        <strain evidence="2">S1</strain>
    </source>
</reference>
<accession>A0ABW4C8H5</accession>
<organism evidence="1 2">
    <name type="scientific">Kroppenstedtia sanguinis</name>
    <dbReference type="NCBI Taxonomy" id="1380684"/>
    <lineage>
        <taxon>Bacteria</taxon>
        <taxon>Bacillati</taxon>
        <taxon>Bacillota</taxon>
        <taxon>Bacilli</taxon>
        <taxon>Bacillales</taxon>
        <taxon>Thermoactinomycetaceae</taxon>
        <taxon>Kroppenstedtia</taxon>
    </lineage>
</organism>
<protein>
    <submittedName>
        <fullName evidence="1">Uncharacterized protein</fullName>
    </submittedName>
</protein>
<dbReference type="EMBL" id="JBHTNU010000003">
    <property type="protein sequence ID" value="MFD1426309.1"/>
    <property type="molecule type" value="Genomic_DNA"/>
</dbReference>
<evidence type="ECO:0000313" key="1">
    <source>
        <dbReference type="EMBL" id="MFD1426309.1"/>
    </source>
</evidence>
<proteinExistence type="predicted"/>
<keyword evidence="2" id="KW-1185">Reference proteome</keyword>
<gene>
    <name evidence="1" type="ORF">ACFQ4Y_05085</name>
</gene>
<sequence>MKLKVNIQAILKEIKLHFRENKFHSDNYEDLNGGDPKRICLLQLAESVWGRVG</sequence>
<dbReference type="RefSeq" id="WP_429246845.1">
    <property type="nucleotide sequence ID" value="NZ_JBNPXF010000014.1"/>
</dbReference>